<gene>
    <name evidence="15" type="ORF">Zmor_027192</name>
</gene>
<keyword evidence="7" id="KW-0325">Glycoprotein</keyword>
<keyword evidence="6" id="KW-0256">Endoplasmic reticulum</keyword>
<dbReference type="SUPFAM" id="SSF51445">
    <property type="entry name" value="(Trans)glycosidases"/>
    <property type="match status" value="1"/>
</dbReference>
<evidence type="ECO:0000256" key="7">
    <source>
        <dbReference type="ARBA" id="ARBA00023180"/>
    </source>
</evidence>
<evidence type="ECO:0000259" key="13">
    <source>
        <dbReference type="Pfam" id="PF13802"/>
    </source>
</evidence>
<feature type="signal peptide" evidence="11">
    <location>
        <begin position="1"/>
        <end position="17"/>
    </location>
</feature>
<dbReference type="Gene3D" id="2.60.40.1760">
    <property type="entry name" value="glycosyl hydrolase (family 31)"/>
    <property type="match status" value="1"/>
</dbReference>
<dbReference type="GO" id="GO:0005783">
    <property type="term" value="C:endoplasmic reticulum"/>
    <property type="evidence" value="ECO:0007669"/>
    <property type="project" value="UniProtKB-SubCell"/>
</dbReference>
<dbReference type="Pfam" id="PF13802">
    <property type="entry name" value="Gal_mutarotas_2"/>
    <property type="match status" value="1"/>
</dbReference>
<feature type="domain" description="Glycoside hydrolase family 31 TIM barrel" evidence="12">
    <location>
        <begin position="296"/>
        <end position="625"/>
    </location>
</feature>
<keyword evidence="5 10" id="KW-0378">Hydrolase</keyword>
<evidence type="ECO:0000256" key="4">
    <source>
        <dbReference type="ARBA" id="ARBA00022729"/>
    </source>
</evidence>
<dbReference type="InterPro" id="IPR000322">
    <property type="entry name" value="Glyco_hydro_31_TIM"/>
</dbReference>
<dbReference type="Gene3D" id="2.60.40.1180">
    <property type="entry name" value="Golgi alpha-mannosidase II"/>
    <property type="match status" value="2"/>
</dbReference>
<dbReference type="InterPro" id="IPR017853">
    <property type="entry name" value="GH"/>
</dbReference>
<dbReference type="AlphaFoldDB" id="A0AA38M252"/>
<dbReference type="GO" id="GO:0005975">
    <property type="term" value="P:carbohydrate metabolic process"/>
    <property type="evidence" value="ECO:0007669"/>
    <property type="project" value="InterPro"/>
</dbReference>
<comment type="subcellular location">
    <subcellularLocation>
        <location evidence="1">Endoplasmic reticulum</location>
    </subcellularLocation>
</comment>
<comment type="pathway">
    <text evidence="2">Glycan metabolism; N-glycan metabolism.</text>
</comment>
<comment type="caution">
    <text evidence="15">The sequence shown here is derived from an EMBL/GenBank/DDBJ whole genome shotgun (WGS) entry which is preliminary data.</text>
</comment>
<evidence type="ECO:0000256" key="1">
    <source>
        <dbReference type="ARBA" id="ARBA00004240"/>
    </source>
</evidence>
<dbReference type="PROSITE" id="PS00129">
    <property type="entry name" value="GLYCOSYL_HYDROL_F31_1"/>
    <property type="match status" value="1"/>
</dbReference>
<dbReference type="CDD" id="cd14752">
    <property type="entry name" value="GH31_N"/>
    <property type="match status" value="1"/>
</dbReference>
<keyword evidence="16" id="KW-1185">Reference proteome</keyword>
<protein>
    <recommendedName>
        <fullName evidence="9">Glucosidase II subunit alpha</fullName>
    </recommendedName>
</protein>
<evidence type="ECO:0000259" key="12">
    <source>
        <dbReference type="Pfam" id="PF01055"/>
    </source>
</evidence>
<dbReference type="EMBL" id="JALNTZ010000009">
    <property type="protein sequence ID" value="KAJ3640641.1"/>
    <property type="molecule type" value="Genomic_DNA"/>
</dbReference>
<feature type="domain" description="Glycosyl hydrolase family 31 C-terminal" evidence="14">
    <location>
        <begin position="633"/>
        <end position="722"/>
    </location>
</feature>
<evidence type="ECO:0000313" key="15">
    <source>
        <dbReference type="EMBL" id="KAJ3640641.1"/>
    </source>
</evidence>
<accession>A0AA38M252</accession>
<feature type="chain" id="PRO_5041365265" description="Glucosidase II subunit alpha" evidence="11">
    <location>
        <begin position="18"/>
        <end position="844"/>
    </location>
</feature>
<evidence type="ECO:0000256" key="9">
    <source>
        <dbReference type="ARBA" id="ARBA00042895"/>
    </source>
</evidence>
<dbReference type="GO" id="GO:0030246">
    <property type="term" value="F:carbohydrate binding"/>
    <property type="evidence" value="ECO:0007669"/>
    <property type="project" value="InterPro"/>
</dbReference>
<sequence length="844" mass="95761">MFWLILLFFIFTKVSYSADHYTFKNCSRVDFCNTLRNRVPSDDYTLDATSITLSSDNKTLTARLKSSDNRSDLNLTLNGLQQNTFRLKITEVDSSRYELQDVLDGVPTPLSFGTIETGANSVTITTSDSNFVILNYSPFNIEFIKNGVTEIIFNGNQLSLEINNATSPFTFGVTFPQAVQLYGLHEHCETLALKNTSLNGTDPYRLKNSDVGYYEIESPMALYGAVPVLYGHGINATEGVFLHNAAEQWIETTNNPLGSSHAYFIVETGTLDLFVLLGPTPKEVVRQYTALTGRAPVPPLWSLGYHQSRYSYESQDIVANISSNFDDNNFQLDAIWLDIDYTDGFKYFTWNYTTFSDPVSLQRILASTNKKLVTIIDPHIKVEKGYSVYDRALANDFFVKNPNGSVFQGPCWPGTSSYIDFLNPAARNYYSSLYSYDNFPNSTSTISGIWNDMNEPSVFDNSLEMTLPGDSRHNGNVKHREIHNIYGYLQTMATYHGLLDRDNHQRRPFILTRSHFAGSQRYAAHWTGDNQADWSYLHAAFQGCLTANILGLVFCGADVGGFFNNPSNELMERWYQAGAWLPFFRAHSSKDTKRREPYLLPEESQTVIREAIQTRYKHLPVWYTLFYEHRRTGDPIIRPLFYQYPEERAAYKIDNQVLVGTDILVRAVYGTNVTEVDVYFPAGENEVWVSATSDDVRAGTGLTTIAVVREYSPIYYKRGAIITRKDTIRSNTVEMEKDCHTLYYTANEDGTAHGTIYLDDGISFKYRDQSDFKYISIDIDSTHISFTTLDGSGDYEFVVEKIVRRDIVSLPKNGTPGSYKETILTRDADGELLKNIKTTVIKLK</sequence>
<evidence type="ECO:0000256" key="3">
    <source>
        <dbReference type="ARBA" id="ARBA00007806"/>
    </source>
</evidence>
<evidence type="ECO:0000256" key="10">
    <source>
        <dbReference type="RuleBase" id="RU361185"/>
    </source>
</evidence>
<keyword evidence="4 11" id="KW-0732">Signal</keyword>
<evidence type="ECO:0000313" key="16">
    <source>
        <dbReference type="Proteomes" id="UP001168821"/>
    </source>
</evidence>
<dbReference type="Gene3D" id="3.20.20.80">
    <property type="entry name" value="Glycosidases"/>
    <property type="match status" value="1"/>
</dbReference>
<dbReference type="InterPro" id="IPR013780">
    <property type="entry name" value="Glyco_hydro_b"/>
</dbReference>
<organism evidence="15 16">
    <name type="scientific">Zophobas morio</name>
    <dbReference type="NCBI Taxonomy" id="2755281"/>
    <lineage>
        <taxon>Eukaryota</taxon>
        <taxon>Metazoa</taxon>
        <taxon>Ecdysozoa</taxon>
        <taxon>Arthropoda</taxon>
        <taxon>Hexapoda</taxon>
        <taxon>Insecta</taxon>
        <taxon>Pterygota</taxon>
        <taxon>Neoptera</taxon>
        <taxon>Endopterygota</taxon>
        <taxon>Coleoptera</taxon>
        <taxon>Polyphaga</taxon>
        <taxon>Cucujiformia</taxon>
        <taxon>Tenebrionidae</taxon>
        <taxon>Zophobas</taxon>
    </lineage>
</organism>
<dbReference type="Pfam" id="PF01055">
    <property type="entry name" value="Glyco_hydro_31_2nd"/>
    <property type="match status" value="1"/>
</dbReference>
<evidence type="ECO:0000256" key="11">
    <source>
        <dbReference type="SAM" id="SignalP"/>
    </source>
</evidence>
<keyword evidence="8 10" id="KW-0326">Glycosidase</keyword>
<dbReference type="CDD" id="cd06603">
    <property type="entry name" value="GH31_GANC_GANAB_alpha"/>
    <property type="match status" value="1"/>
</dbReference>
<dbReference type="SUPFAM" id="SSF74650">
    <property type="entry name" value="Galactose mutarotase-like"/>
    <property type="match status" value="1"/>
</dbReference>
<evidence type="ECO:0000256" key="8">
    <source>
        <dbReference type="ARBA" id="ARBA00023295"/>
    </source>
</evidence>
<dbReference type="GO" id="GO:0090599">
    <property type="term" value="F:alpha-glucosidase activity"/>
    <property type="evidence" value="ECO:0007669"/>
    <property type="project" value="TreeGrafter"/>
</dbReference>
<dbReference type="PANTHER" id="PTHR22762">
    <property type="entry name" value="ALPHA-GLUCOSIDASE"/>
    <property type="match status" value="1"/>
</dbReference>
<dbReference type="InterPro" id="IPR030458">
    <property type="entry name" value="Glyco_hydro_31_AS"/>
</dbReference>
<dbReference type="InterPro" id="IPR011013">
    <property type="entry name" value="Gal_mutarotase_sf_dom"/>
</dbReference>
<dbReference type="SUPFAM" id="SSF51011">
    <property type="entry name" value="Glycosyl hydrolase domain"/>
    <property type="match status" value="1"/>
</dbReference>
<dbReference type="PANTHER" id="PTHR22762:SF54">
    <property type="entry name" value="BCDNA.GH04962"/>
    <property type="match status" value="1"/>
</dbReference>
<dbReference type="InterPro" id="IPR048395">
    <property type="entry name" value="Glyco_hydro_31_C"/>
</dbReference>
<dbReference type="GO" id="GO:0006491">
    <property type="term" value="P:N-glycan processing"/>
    <property type="evidence" value="ECO:0007669"/>
    <property type="project" value="TreeGrafter"/>
</dbReference>
<evidence type="ECO:0000259" key="14">
    <source>
        <dbReference type="Pfam" id="PF21365"/>
    </source>
</evidence>
<proteinExistence type="inferred from homology"/>
<evidence type="ECO:0000256" key="6">
    <source>
        <dbReference type="ARBA" id="ARBA00022824"/>
    </source>
</evidence>
<feature type="domain" description="Glycoside hydrolase family 31 N-terminal" evidence="13">
    <location>
        <begin position="75"/>
        <end position="250"/>
    </location>
</feature>
<evidence type="ECO:0000256" key="5">
    <source>
        <dbReference type="ARBA" id="ARBA00022801"/>
    </source>
</evidence>
<evidence type="ECO:0000256" key="2">
    <source>
        <dbReference type="ARBA" id="ARBA00004833"/>
    </source>
</evidence>
<dbReference type="Proteomes" id="UP001168821">
    <property type="component" value="Unassembled WGS sequence"/>
</dbReference>
<reference evidence="15" key="1">
    <citation type="journal article" date="2023" name="G3 (Bethesda)">
        <title>Whole genome assemblies of Zophobas morio and Tenebrio molitor.</title>
        <authorList>
            <person name="Kaur S."/>
            <person name="Stinson S.A."/>
            <person name="diCenzo G.C."/>
        </authorList>
    </citation>
    <scope>NUCLEOTIDE SEQUENCE</scope>
    <source>
        <strain evidence="15">QUZm001</strain>
    </source>
</reference>
<name>A0AA38M252_9CUCU</name>
<dbReference type="Pfam" id="PF21365">
    <property type="entry name" value="Glyco_hydro_31_3rd"/>
    <property type="match status" value="1"/>
</dbReference>
<dbReference type="InterPro" id="IPR025887">
    <property type="entry name" value="Glyco_hydro_31_N_dom"/>
</dbReference>
<comment type="similarity">
    <text evidence="3 10">Belongs to the glycosyl hydrolase 31 family.</text>
</comment>